<dbReference type="Proteomes" id="UP000070133">
    <property type="component" value="Unassembled WGS sequence"/>
</dbReference>
<keyword evidence="1" id="KW-0812">Transmembrane</keyword>
<comment type="caution">
    <text evidence="2">The sequence shown here is derived from an EMBL/GenBank/DDBJ whole genome shotgun (WGS) entry which is preliminary data.</text>
</comment>
<feature type="transmembrane region" description="Helical" evidence="1">
    <location>
        <begin position="89"/>
        <end position="107"/>
    </location>
</feature>
<dbReference type="EMBL" id="LFZN01000003">
    <property type="protein sequence ID" value="KXT07136.1"/>
    <property type="molecule type" value="Genomic_DNA"/>
</dbReference>
<keyword evidence="3" id="KW-1185">Reference proteome</keyword>
<accession>A0A139HXF4</accession>
<dbReference type="OrthoDB" id="10514401at2759"/>
<name>A0A139HXF4_9PEZI</name>
<gene>
    <name evidence="2" type="ORF">AC578_2376</name>
</gene>
<keyword evidence="1" id="KW-0472">Membrane</keyword>
<reference evidence="2 3" key="1">
    <citation type="submission" date="2015-07" db="EMBL/GenBank/DDBJ databases">
        <title>Comparative genomics of the Sigatoka disease complex on banana suggests a link between parallel evolutionary changes in Pseudocercospora fijiensis and Pseudocercospora eumusae and increased virulence on the banana host.</title>
        <authorList>
            <person name="Chang T.-C."/>
            <person name="Salvucci A."/>
            <person name="Crous P.W."/>
            <person name="Stergiopoulos I."/>
        </authorList>
    </citation>
    <scope>NUCLEOTIDE SEQUENCE [LARGE SCALE GENOMIC DNA]</scope>
    <source>
        <strain evidence="2 3">CBS 114824</strain>
    </source>
</reference>
<evidence type="ECO:0000256" key="1">
    <source>
        <dbReference type="SAM" id="Phobius"/>
    </source>
</evidence>
<proteinExistence type="predicted"/>
<feature type="transmembrane region" description="Helical" evidence="1">
    <location>
        <begin position="6"/>
        <end position="27"/>
    </location>
</feature>
<sequence length="141" mass="15046">MMSWLQQCIIVLVKAITFSPGIIAILIGIDTIRRACGIGYSAQASSQLVAAASLIFAGTVACIISYVFLPDQDNGDAGILSPAVYGPEPFLISSTIVAFPILLTFLTRKHDAEMSSRDLDHYHLQRETEAGRLSGSGETSA</sequence>
<feature type="transmembrane region" description="Helical" evidence="1">
    <location>
        <begin position="48"/>
        <end position="69"/>
    </location>
</feature>
<dbReference type="AlphaFoldDB" id="A0A139HXF4"/>
<evidence type="ECO:0000313" key="3">
    <source>
        <dbReference type="Proteomes" id="UP000070133"/>
    </source>
</evidence>
<protein>
    <submittedName>
        <fullName evidence="2">Uncharacterized protein</fullName>
    </submittedName>
</protein>
<evidence type="ECO:0000313" key="2">
    <source>
        <dbReference type="EMBL" id="KXT07136.1"/>
    </source>
</evidence>
<organism evidence="2 3">
    <name type="scientific">Pseudocercospora eumusae</name>
    <dbReference type="NCBI Taxonomy" id="321146"/>
    <lineage>
        <taxon>Eukaryota</taxon>
        <taxon>Fungi</taxon>
        <taxon>Dikarya</taxon>
        <taxon>Ascomycota</taxon>
        <taxon>Pezizomycotina</taxon>
        <taxon>Dothideomycetes</taxon>
        <taxon>Dothideomycetidae</taxon>
        <taxon>Mycosphaerellales</taxon>
        <taxon>Mycosphaerellaceae</taxon>
        <taxon>Pseudocercospora</taxon>
    </lineage>
</organism>
<keyword evidence="1" id="KW-1133">Transmembrane helix</keyword>